<comment type="caution">
    <text evidence="8">The sequence shown here is derived from an EMBL/GenBank/DDBJ whole genome shotgun (WGS) entry which is preliminary data.</text>
</comment>
<evidence type="ECO:0000256" key="5">
    <source>
        <dbReference type="PROSITE-ProRule" id="PRU10141"/>
    </source>
</evidence>
<keyword evidence="1" id="KW-0808">Transferase</keyword>
<dbReference type="GO" id="GO:0000045">
    <property type="term" value="P:autophagosome assembly"/>
    <property type="evidence" value="ECO:0007669"/>
    <property type="project" value="TreeGrafter"/>
</dbReference>
<reference evidence="8" key="1">
    <citation type="submission" date="2021-01" db="EMBL/GenBank/DDBJ databases">
        <authorList>
            <consortium name="Genoscope - CEA"/>
            <person name="William W."/>
        </authorList>
    </citation>
    <scope>NUCLEOTIDE SEQUENCE</scope>
</reference>
<evidence type="ECO:0000256" key="4">
    <source>
        <dbReference type="ARBA" id="ARBA00022840"/>
    </source>
</evidence>
<dbReference type="Proteomes" id="UP000689195">
    <property type="component" value="Unassembled WGS sequence"/>
</dbReference>
<dbReference type="PROSITE" id="PS50011">
    <property type="entry name" value="PROTEIN_KINASE_DOM"/>
    <property type="match status" value="1"/>
</dbReference>
<evidence type="ECO:0000256" key="6">
    <source>
        <dbReference type="SAM" id="Coils"/>
    </source>
</evidence>
<proteinExistence type="predicted"/>
<organism evidence="8 9">
    <name type="scientific">Paramecium pentaurelia</name>
    <dbReference type="NCBI Taxonomy" id="43138"/>
    <lineage>
        <taxon>Eukaryota</taxon>
        <taxon>Sar</taxon>
        <taxon>Alveolata</taxon>
        <taxon>Ciliophora</taxon>
        <taxon>Intramacronucleata</taxon>
        <taxon>Oligohymenophorea</taxon>
        <taxon>Peniculida</taxon>
        <taxon>Parameciidae</taxon>
        <taxon>Paramecium</taxon>
    </lineage>
</organism>
<dbReference type="EMBL" id="CAJJDO010000005">
    <property type="protein sequence ID" value="CAD8136152.1"/>
    <property type="molecule type" value="Genomic_DNA"/>
</dbReference>
<dbReference type="PANTHER" id="PTHR24348">
    <property type="entry name" value="SERINE/THREONINE-PROTEIN KINASE UNC-51-RELATED"/>
    <property type="match status" value="1"/>
</dbReference>
<dbReference type="InterPro" id="IPR045269">
    <property type="entry name" value="Atg1-like"/>
</dbReference>
<keyword evidence="9" id="KW-1185">Reference proteome</keyword>
<gene>
    <name evidence="8" type="ORF">PPENT_87.1.T0050005</name>
</gene>
<evidence type="ECO:0000313" key="8">
    <source>
        <dbReference type="EMBL" id="CAD8136152.1"/>
    </source>
</evidence>
<dbReference type="OrthoDB" id="5584477at2759"/>
<keyword evidence="3" id="KW-0418">Kinase</keyword>
<feature type="coiled-coil region" evidence="6">
    <location>
        <begin position="448"/>
        <end position="508"/>
    </location>
</feature>
<evidence type="ECO:0000259" key="7">
    <source>
        <dbReference type="PROSITE" id="PS50011"/>
    </source>
</evidence>
<keyword evidence="4 5" id="KW-0067">ATP-binding</keyword>
<dbReference type="GO" id="GO:0005524">
    <property type="term" value="F:ATP binding"/>
    <property type="evidence" value="ECO:0007669"/>
    <property type="project" value="UniProtKB-UniRule"/>
</dbReference>
<keyword evidence="6" id="KW-0175">Coiled coil</keyword>
<dbReference type="AlphaFoldDB" id="A0A8S1S9T0"/>
<dbReference type="GO" id="GO:0016020">
    <property type="term" value="C:membrane"/>
    <property type="evidence" value="ECO:0007669"/>
    <property type="project" value="TreeGrafter"/>
</dbReference>
<evidence type="ECO:0000313" key="9">
    <source>
        <dbReference type="Proteomes" id="UP000689195"/>
    </source>
</evidence>
<evidence type="ECO:0000256" key="3">
    <source>
        <dbReference type="ARBA" id="ARBA00022777"/>
    </source>
</evidence>
<dbReference type="GO" id="GO:0004674">
    <property type="term" value="F:protein serine/threonine kinase activity"/>
    <property type="evidence" value="ECO:0007669"/>
    <property type="project" value="InterPro"/>
</dbReference>
<protein>
    <recommendedName>
        <fullName evidence="7">Protein kinase domain-containing protein</fullName>
    </recommendedName>
</protein>
<accession>A0A8S1S9T0</accession>
<dbReference type="PROSITE" id="PS00107">
    <property type="entry name" value="PROTEIN_KINASE_ATP"/>
    <property type="match status" value="1"/>
</dbReference>
<name>A0A8S1S9T0_9CILI</name>
<feature type="domain" description="Protein kinase" evidence="7">
    <location>
        <begin position="20"/>
        <end position="308"/>
    </location>
</feature>
<evidence type="ECO:0000256" key="1">
    <source>
        <dbReference type="ARBA" id="ARBA00022679"/>
    </source>
</evidence>
<dbReference type="CDD" id="cd00180">
    <property type="entry name" value="PKc"/>
    <property type="match status" value="1"/>
</dbReference>
<dbReference type="Pfam" id="PF00069">
    <property type="entry name" value="Pkinase"/>
    <property type="match status" value="1"/>
</dbReference>
<dbReference type="GO" id="GO:0005776">
    <property type="term" value="C:autophagosome"/>
    <property type="evidence" value="ECO:0007669"/>
    <property type="project" value="TreeGrafter"/>
</dbReference>
<dbReference type="InterPro" id="IPR017441">
    <property type="entry name" value="Protein_kinase_ATP_BS"/>
</dbReference>
<dbReference type="InterPro" id="IPR000719">
    <property type="entry name" value="Prot_kinase_dom"/>
</dbReference>
<keyword evidence="2 5" id="KW-0547">Nucleotide-binding</keyword>
<evidence type="ECO:0000256" key="2">
    <source>
        <dbReference type="ARBA" id="ARBA00022741"/>
    </source>
</evidence>
<dbReference type="PANTHER" id="PTHR24348:SF22">
    <property type="entry name" value="NON-SPECIFIC SERINE_THREONINE PROTEIN KINASE"/>
    <property type="match status" value="1"/>
</dbReference>
<dbReference type="GO" id="GO:0010506">
    <property type="term" value="P:regulation of autophagy"/>
    <property type="evidence" value="ECO:0007669"/>
    <property type="project" value="InterPro"/>
</dbReference>
<feature type="binding site" evidence="5">
    <location>
        <position position="58"/>
    </location>
    <ligand>
        <name>ATP</name>
        <dbReference type="ChEBI" id="CHEBI:30616"/>
    </ligand>
</feature>
<dbReference type="GO" id="GO:0005829">
    <property type="term" value="C:cytosol"/>
    <property type="evidence" value="ECO:0007669"/>
    <property type="project" value="TreeGrafter"/>
</dbReference>
<sequence>MSLFYKGWFAKIIEIKEDTDSQEGILGHGGYGIVYRGKMKIENINNSMETKEVPIAIKRIQISTDQNQKTQIEYIKRELSVYEQIKSKNIVQLYGSEQKDNYYYLYLELCDGNLLNYITDENGDAPLKEEEALRYFIKIYDTLQLLKNSEYERTGDKLMTSLYHRDINVKNILYKKSKTGNRIKLCDFGISQYLADSDHKNQKRLVTLNMGTQYFMSPENNQRKLYDLEKNETWSLGILLFCLLFGYQLFRNNCKKFQPDSSEDHFKLINQLTDSIEVKQLLFGLLQKDPSNRICYQQIRDSQCYKLYGNTSFKKSYIPQNQFEYLTQLFITMDRNLFNQIPQDLLFMIFYHYKNWVYKQCDNYSGFYKMIDQKDLFLSAPKNLIVYGMIPIYLSKLYQFFQNIQFETETQNDDQVISFWRKVTQLNKRFMYQDKQKYYLINILSEILDKLQLELCRLQEQNVELNKKVTQKKENKKQEKLNIKIQTIKQQENQKQNQFNQLNELILNLTQYFEWKMQNPYDSQFKQLKKYN</sequence>
<dbReference type="GO" id="GO:0000407">
    <property type="term" value="C:phagophore assembly site"/>
    <property type="evidence" value="ECO:0007669"/>
    <property type="project" value="TreeGrafter"/>
</dbReference>